<dbReference type="AlphaFoldDB" id="A0A2I5HCU2"/>
<gene>
    <name evidence="2" type="ORF">CNQ75_01360</name>
    <name evidence="3" type="ORF">CTQ69_27280</name>
</gene>
<dbReference type="Proteomes" id="UP000839735">
    <property type="component" value="Unassembled WGS sequence"/>
</dbReference>
<evidence type="ECO:0000313" key="3">
    <source>
        <dbReference type="EMBL" id="ECC3917571.1"/>
    </source>
</evidence>
<dbReference type="EMBL" id="CP023345">
    <property type="protein sequence ID" value="ATW53294.1"/>
    <property type="molecule type" value="Genomic_DNA"/>
</dbReference>
<sequence>METYINLYISPTAHQRLSQAVRGFCVLSAYQTAYQIAYFFVYRLRNFFLRSFRLGRIFADQDAQSFAQYETQSWQDLQACFLSSAQ</sequence>
<reference evidence="3" key="2">
    <citation type="submission" date="2018-08" db="EMBL/GenBank/DDBJ databases">
        <authorList>
            <person name="Ashton P.M."/>
            <person name="Dallman T."/>
            <person name="Nair S."/>
            <person name="De Pinna E."/>
            <person name="Peters T."/>
            <person name="Grant K."/>
        </authorList>
    </citation>
    <scope>NUCLEOTIDE SEQUENCE [LARGE SCALE GENOMIC DNA]</scope>
    <source>
        <strain evidence="3">294779</strain>
    </source>
</reference>
<evidence type="ECO:0000313" key="2">
    <source>
        <dbReference type="EMBL" id="ATW53294.1"/>
    </source>
</evidence>
<keyword evidence="1" id="KW-0812">Transmembrane</keyword>
<keyword evidence="1" id="KW-1133">Transmembrane helix</keyword>
<protein>
    <submittedName>
        <fullName evidence="2">Uncharacterized protein</fullName>
    </submittedName>
</protein>
<dbReference type="Proteomes" id="UP000230639">
    <property type="component" value="Chromosome"/>
</dbReference>
<evidence type="ECO:0000313" key="4">
    <source>
        <dbReference type="Proteomes" id="UP000230639"/>
    </source>
</evidence>
<evidence type="ECO:0000256" key="1">
    <source>
        <dbReference type="SAM" id="Phobius"/>
    </source>
</evidence>
<proteinExistence type="predicted"/>
<accession>A0A2I5HCU2</accession>
<feature type="transmembrane region" description="Helical" evidence="1">
    <location>
        <begin position="20"/>
        <end position="41"/>
    </location>
</feature>
<keyword evidence="1" id="KW-0472">Membrane</keyword>
<organism evidence="2 4">
    <name type="scientific">Salmonella diarizonae</name>
    <dbReference type="NCBI Taxonomy" id="59204"/>
    <lineage>
        <taxon>Bacteria</taxon>
        <taxon>Pseudomonadati</taxon>
        <taxon>Pseudomonadota</taxon>
        <taxon>Gammaproteobacteria</taxon>
        <taxon>Enterobacterales</taxon>
        <taxon>Enterobacteriaceae</taxon>
        <taxon>Salmonella</taxon>
    </lineage>
</organism>
<dbReference type="EMBL" id="AAIBIC010000081">
    <property type="protein sequence ID" value="ECC3917571.1"/>
    <property type="molecule type" value="Genomic_DNA"/>
</dbReference>
<reference evidence="2 4" key="1">
    <citation type="submission" date="2017-09" db="EMBL/GenBank/DDBJ databases">
        <title>Complete genome of Salmonella enterica subsp. diarizonae isolated from stool of a patient with bacterial enteropathy.</title>
        <authorList>
            <person name="Zhou J."/>
            <person name="Chen Q."/>
            <person name="Guo L."/>
            <person name="Fan J."/>
        </authorList>
    </citation>
    <scope>NUCLEOTIDE SEQUENCE [LARGE SCALE GENOMIC DNA]</scope>
    <source>
        <strain evidence="2 4">HZS154</strain>
    </source>
</reference>
<name>A0A2I5HCU2_SALDZ</name>